<keyword evidence="2" id="KW-1003">Cell membrane</keyword>
<feature type="transmembrane region" description="Helical" evidence="6">
    <location>
        <begin position="95"/>
        <end position="123"/>
    </location>
</feature>
<name>A0A255XNQ3_9PROT</name>
<proteinExistence type="predicted"/>
<dbReference type="Proteomes" id="UP000216361">
    <property type="component" value="Unassembled WGS sequence"/>
</dbReference>
<evidence type="ECO:0000256" key="1">
    <source>
        <dbReference type="ARBA" id="ARBA00004651"/>
    </source>
</evidence>
<keyword evidence="5 6" id="KW-0472">Membrane</keyword>
<evidence type="ECO:0000256" key="2">
    <source>
        <dbReference type="ARBA" id="ARBA00022475"/>
    </source>
</evidence>
<protein>
    <submittedName>
        <fullName evidence="8">ABC transporter permease</fullName>
    </submittedName>
</protein>
<evidence type="ECO:0000256" key="5">
    <source>
        <dbReference type="ARBA" id="ARBA00023136"/>
    </source>
</evidence>
<dbReference type="RefSeq" id="WP_094409556.1">
    <property type="nucleotide sequence ID" value="NZ_BMJZ01000002.1"/>
</dbReference>
<comment type="subcellular location">
    <subcellularLocation>
        <location evidence="1">Cell membrane</location>
        <topology evidence="1">Multi-pass membrane protein</topology>
    </subcellularLocation>
</comment>
<dbReference type="GO" id="GO:0005886">
    <property type="term" value="C:plasma membrane"/>
    <property type="evidence" value="ECO:0007669"/>
    <property type="project" value="UniProtKB-SubCell"/>
</dbReference>
<evidence type="ECO:0000256" key="6">
    <source>
        <dbReference type="SAM" id="Phobius"/>
    </source>
</evidence>
<dbReference type="GO" id="GO:0140359">
    <property type="term" value="F:ABC-type transporter activity"/>
    <property type="evidence" value="ECO:0007669"/>
    <property type="project" value="InterPro"/>
</dbReference>
<dbReference type="PANTHER" id="PTHR30294:SF29">
    <property type="entry name" value="MULTIDRUG ABC TRANSPORTER PERMEASE YBHS-RELATED"/>
    <property type="match status" value="1"/>
</dbReference>
<gene>
    <name evidence="8" type="ORF">CHR90_13580</name>
</gene>
<dbReference type="InterPro" id="IPR013525">
    <property type="entry name" value="ABC2_TM"/>
</dbReference>
<dbReference type="InterPro" id="IPR051449">
    <property type="entry name" value="ABC-2_transporter_component"/>
</dbReference>
<evidence type="ECO:0000313" key="8">
    <source>
        <dbReference type="EMBL" id="OYQ17994.1"/>
    </source>
</evidence>
<organism evidence="8 9">
    <name type="scientific">Elstera cyanobacteriorum</name>
    <dbReference type="NCBI Taxonomy" id="2022747"/>
    <lineage>
        <taxon>Bacteria</taxon>
        <taxon>Pseudomonadati</taxon>
        <taxon>Pseudomonadota</taxon>
        <taxon>Alphaproteobacteria</taxon>
        <taxon>Rhodospirillales</taxon>
        <taxon>Rhodospirillaceae</taxon>
        <taxon>Elstera</taxon>
    </lineage>
</organism>
<evidence type="ECO:0000313" key="9">
    <source>
        <dbReference type="Proteomes" id="UP000216361"/>
    </source>
</evidence>
<feature type="domain" description="ABC-2 type transporter transmembrane" evidence="7">
    <location>
        <begin position="53"/>
        <end position="235"/>
    </location>
</feature>
<keyword evidence="3 6" id="KW-0812">Transmembrane</keyword>
<evidence type="ECO:0000256" key="3">
    <source>
        <dbReference type="ARBA" id="ARBA00022692"/>
    </source>
</evidence>
<sequence>MYPAYAVFKREIASYFATPLAYVFLVIFLVLASSLTFYMGNFFERGQADLQPFFGFLPWLYLFLVPALSMRLWADERKSGTIELLLTLPLEVCQAVVGKFLASWAFCAVGLLLAFPLVIAVAVLGQPDYGVIISSAIGALLMSGAFLAIGSAMSALTRNQVIAFVLTATVCFLITAAGTGLVSGAFAAWAPTALVEFVSGFSVLTRFANLQRGVIDARDVLYFGSLIVGFLLITALIVDLKKAE</sequence>
<dbReference type="OrthoDB" id="9794512at2"/>
<feature type="transmembrane region" description="Helical" evidence="6">
    <location>
        <begin position="220"/>
        <end position="238"/>
    </location>
</feature>
<dbReference type="EMBL" id="NOXS01000033">
    <property type="protein sequence ID" value="OYQ17994.1"/>
    <property type="molecule type" value="Genomic_DNA"/>
</dbReference>
<evidence type="ECO:0000259" key="7">
    <source>
        <dbReference type="Pfam" id="PF12698"/>
    </source>
</evidence>
<keyword evidence="4 6" id="KW-1133">Transmembrane helix</keyword>
<accession>A0A255XNQ3</accession>
<feature type="transmembrane region" description="Helical" evidence="6">
    <location>
        <begin position="53"/>
        <end position="74"/>
    </location>
</feature>
<feature type="transmembrane region" description="Helical" evidence="6">
    <location>
        <begin position="12"/>
        <end position="33"/>
    </location>
</feature>
<reference evidence="8 9" key="1">
    <citation type="submission" date="2017-07" db="EMBL/GenBank/DDBJ databases">
        <title>Elstera cyanobacteriorum sp. nov., a novel bacterium isolated from cyanobacterial aggregates in a eutrophic lake.</title>
        <authorList>
            <person name="Cai H."/>
        </authorList>
    </citation>
    <scope>NUCLEOTIDE SEQUENCE [LARGE SCALE GENOMIC DNA]</scope>
    <source>
        <strain evidence="8 9">TH019</strain>
    </source>
</reference>
<evidence type="ECO:0000256" key="4">
    <source>
        <dbReference type="ARBA" id="ARBA00022989"/>
    </source>
</evidence>
<dbReference type="PANTHER" id="PTHR30294">
    <property type="entry name" value="MEMBRANE COMPONENT OF ABC TRANSPORTER YHHJ-RELATED"/>
    <property type="match status" value="1"/>
</dbReference>
<feature type="transmembrane region" description="Helical" evidence="6">
    <location>
        <begin position="129"/>
        <end position="149"/>
    </location>
</feature>
<keyword evidence="9" id="KW-1185">Reference proteome</keyword>
<comment type="caution">
    <text evidence="8">The sequence shown here is derived from an EMBL/GenBank/DDBJ whole genome shotgun (WGS) entry which is preliminary data.</text>
</comment>
<feature type="transmembrane region" description="Helical" evidence="6">
    <location>
        <begin position="188"/>
        <end position="208"/>
    </location>
</feature>
<feature type="transmembrane region" description="Helical" evidence="6">
    <location>
        <begin position="161"/>
        <end position="182"/>
    </location>
</feature>
<dbReference type="Pfam" id="PF12698">
    <property type="entry name" value="ABC2_membrane_3"/>
    <property type="match status" value="1"/>
</dbReference>
<dbReference type="AlphaFoldDB" id="A0A255XNQ3"/>